<evidence type="ECO:0000256" key="1">
    <source>
        <dbReference type="ARBA" id="ARBA00022670"/>
    </source>
</evidence>
<dbReference type="Gene3D" id="3.30.2010.10">
    <property type="entry name" value="Metalloproteases ('zincins'), catalytic domain"/>
    <property type="match status" value="1"/>
</dbReference>
<dbReference type="PANTHER" id="PTHR22726:SF1">
    <property type="entry name" value="METALLOENDOPEPTIDASE OMA1, MITOCHONDRIAL"/>
    <property type="match status" value="1"/>
</dbReference>
<name>A0A2S7WMW7_9FLAO</name>
<keyword evidence="4 6" id="KW-0862">Zinc</keyword>
<dbReference type="Pfam" id="PF01435">
    <property type="entry name" value="Peptidase_M48"/>
    <property type="match status" value="1"/>
</dbReference>
<dbReference type="InterPro" id="IPR051156">
    <property type="entry name" value="Mito/Outer_Membr_Metalloprot"/>
</dbReference>
<evidence type="ECO:0000313" key="9">
    <source>
        <dbReference type="Proteomes" id="UP000238882"/>
    </source>
</evidence>
<evidence type="ECO:0000256" key="5">
    <source>
        <dbReference type="ARBA" id="ARBA00023049"/>
    </source>
</evidence>
<evidence type="ECO:0000313" key="8">
    <source>
        <dbReference type="EMBL" id="PQJ78929.1"/>
    </source>
</evidence>
<keyword evidence="2" id="KW-0479">Metal-binding</keyword>
<dbReference type="Proteomes" id="UP000238882">
    <property type="component" value="Unassembled WGS sequence"/>
</dbReference>
<dbReference type="AlphaFoldDB" id="A0A2S7WMW7"/>
<dbReference type="GO" id="GO:0051603">
    <property type="term" value="P:proteolysis involved in protein catabolic process"/>
    <property type="evidence" value="ECO:0007669"/>
    <property type="project" value="TreeGrafter"/>
</dbReference>
<dbReference type="EMBL" id="MSCN01000001">
    <property type="protein sequence ID" value="PQJ78929.1"/>
    <property type="molecule type" value="Genomic_DNA"/>
</dbReference>
<organism evidence="8 9">
    <name type="scientific">Polaribacter porphyrae</name>
    <dbReference type="NCBI Taxonomy" id="1137780"/>
    <lineage>
        <taxon>Bacteria</taxon>
        <taxon>Pseudomonadati</taxon>
        <taxon>Bacteroidota</taxon>
        <taxon>Flavobacteriia</taxon>
        <taxon>Flavobacteriales</taxon>
        <taxon>Flavobacteriaceae</taxon>
    </lineage>
</organism>
<comment type="cofactor">
    <cofactor evidence="6">
        <name>Zn(2+)</name>
        <dbReference type="ChEBI" id="CHEBI:29105"/>
    </cofactor>
    <text evidence="6">Binds 1 zinc ion per subunit.</text>
</comment>
<comment type="similarity">
    <text evidence="6">Belongs to the peptidase M48 family.</text>
</comment>
<accession>A0A2S7WMW7</accession>
<keyword evidence="9" id="KW-1185">Reference proteome</keyword>
<dbReference type="GO" id="GO:0016020">
    <property type="term" value="C:membrane"/>
    <property type="evidence" value="ECO:0007669"/>
    <property type="project" value="TreeGrafter"/>
</dbReference>
<feature type="domain" description="Peptidase M48" evidence="7">
    <location>
        <begin position="94"/>
        <end position="314"/>
    </location>
</feature>
<keyword evidence="5 6" id="KW-0482">Metalloprotease</keyword>
<evidence type="ECO:0000256" key="6">
    <source>
        <dbReference type="RuleBase" id="RU003983"/>
    </source>
</evidence>
<keyword evidence="1 6" id="KW-0645">Protease</keyword>
<dbReference type="InterPro" id="IPR001915">
    <property type="entry name" value="Peptidase_M48"/>
</dbReference>
<evidence type="ECO:0000259" key="7">
    <source>
        <dbReference type="Pfam" id="PF01435"/>
    </source>
</evidence>
<keyword evidence="3 6" id="KW-0378">Hydrolase</keyword>
<dbReference type="PANTHER" id="PTHR22726">
    <property type="entry name" value="METALLOENDOPEPTIDASE OMA1"/>
    <property type="match status" value="1"/>
</dbReference>
<reference evidence="8 9" key="1">
    <citation type="submission" date="2016-12" db="EMBL/GenBank/DDBJ databases">
        <title>Trade-off between light-utilization and light-protection in marine flavobacteria.</title>
        <authorList>
            <person name="Kumagai Y."/>
            <person name="Yoshizawa S."/>
            <person name="Kogure K."/>
            <person name="Iwasaki W."/>
        </authorList>
    </citation>
    <scope>NUCLEOTIDE SEQUENCE [LARGE SCALE GENOMIC DNA]</scope>
    <source>
        <strain evidence="8 9">NBRC 108759</strain>
    </source>
</reference>
<proteinExistence type="inferred from homology"/>
<dbReference type="GO" id="GO:0046872">
    <property type="term" value="F:metal ion binding"/>
    <property type="evidence" value="ECO:0007669"/>
    <property type="project" value="UniProtKB-KW"/>
</dbReference>
<evidence type="ECO:0000256" key="3">
    <source>
        <dbReference type="ARBA" id="ARBA00022801"/>
    </source>
</evidence>
<gene>
    <name evidence="8" type="ORF">BTO18_06935</name>
</gene>
<evidence type="ECO:0000256" key="4">
    <source>
        <dbReference type="ARBA" id="ARBA00022833"/>
    </source>
</evidence>
<comment type="caution">
    <text evidence="8">The sequence shown here is derived from an EMBL/GenBank/DDBJ whole genome shotgun (WGS) entry which is preliminary data.</text>
</comment>
<sequence length="435" mass="51868">MFRKIIFGILFLISSTNYSQELRIIDTATYSLRKEIIKENETQNTLFYKNLKKLYRGKKRKEITKLYKSSDDEFISTIKKNRFVFDKRFTKYTDSIVNVVIGNNDDLKNLELDVYISKNPSVNAINIGKGKIILNIGLFKYLQNEDQLISILSHEIAHEKLQHVNNNIIHIAELQTSKKRKEQARKIRKQKYNKYNSSFKILKNLMYSDSKKRRKREMQADSLGYLFFKKTALYNPNYLSALKLLAKFETLPTIELDSTIYKTFFDIPNQPFKEAWLKMEEFSDYDYSKYKEKINKDSIKSHPEYQERIDKLQKDFSELNLKDSIHKNNNANFIELQKIAKTQDIVSFFDIEENGLSIKLILYKLSKDNDNPYLKKWLGKNFLALYEAKKKYRLNRYVDRLNPKEQSKNYQQFLSFIWNLSLDEIKNIGDYYSKD</sequence>
<protein>
    <recommendedName>
        <fullName evidence="7">Peptidase M48 domain-containing protein</fullName>
    </recommendedName>
</protein>
<dbReference type="OrthoDB" id="910748at2"/>
<evidence type="ECO:0000256" key="2">
    <source>
        <dbReference type="ARBA" id="ARBA00022723"/>
    </source>
</evidence>
<dbReference type="RefSeq" id="WP_105015527.1">
    <property type="nucleotide sequence ID" value="NZ_MSCN01000001.1"/>
</dbReference>
<dbReference type="GO" id="GO:0004222">
    <property type="term" value="F:metalloendopeptidase activity"/>
    <property type="evidence" value="ECO:0007669"/>
    <property type="project" value="InterPro"/>
</dbReference>